<dbReference type="InterPro" id="IPR037218">
    <property type="entry name" value="PTPA_sf"/>
</dbReference>
<dbReference type="RefSeq" id="XP_001729745.1">
    <property type="nucleotide sequence ID" value="XM_001729693.1"/>
</dbReference>
<dbReference type="InParanoid" id="A8Q8K9"/>
<dbReference type="GeneID" id="5854051"/>
<dbReference type="GO" id="GO:0008160">
    <property type="term" value="F:protein tyrosine phosphatase activator activity"/>
    <property type="evidence" value="ECO:0007669"/>
    <property type="project" value="TreeGrafter"/>
</dbReference>
<dbReference type="GO" id="GO:0005737">
    <property type="term" value="C:cytoplasm"/>
    <property type="evidence" value="ECO:0007669"/>
    <property type="project" value="UniProtKB-SubCell"/>
</dbReference>
<evidence type="ECO:0000313" key="8">
    <source>
        <dbReference type="EMBL" id="EDP42531.1"/>
    </source>
</evidence>
<dbReference type="STRING" id="425265.A8Q8K9"/>
<dbReference type="Gene3D" id="1.20.120.1150">
    <property type="match status" value="1"/>
</dbReference>
<dbReference type="Pfam" id="PF03095">
    <property type="entry name" value="PTPA"/>
    <property type="match status" value="1"/>
</dbReference>
<comment type="caution">
    <text evidence="8">The sequence shown here is derived from an EMBL/GenBank/DDBJ whole genome shotgun (WGS) entry which is preliminary data.</text>
</comment>
<dbReference type="Proteomes" id="UP000008837">
    <property type="component" value="Unassembled WGS sequence"/>
</dbReference>
<dbReference type="EMBL" id="AAYY01000011">
    <property type="protein sequence ID" value="EDP42531.1"/>
    <property type="molecule type" value="Genomic_DNA"/>
</dbReference>
<dbReference type="PANTHER" id="PTHR10012">
    <property type="entry name" value="SERINE/THREONINE-PROTEIN PHOSPHATASE 2A REGULATORY SUBUNIT B"/>
    <property type="match status" value="1"/>
</dbReference>
<dbReference type="AlphaFoldDB" id="A8Q8K9"/>
<dbReference type="PANTHER" id="PTHR10012:SF0">
    <property type="entry name" value="SERINE_THREONINE-PROTEIN PHOSPHATASE 2A ACTIVATOR"/>
    <property type="match status" value="1"/>
</dbReference>
<dbReference type="OrthoDB" id="16120at2759"/>
<dbReference type="InterPro" id="IPR043170">
    <property type="entry name" value="PTPA_C_lid"/>
</dbReference>
<evidence type="ECO:0000256" key="6">
    <source>
        <dbReference type="ARBA" id="ARBA00023235"/>
    </source>
</evidence>
<evidence type="ECO:0000256" key="2">
    <source>
        <dbReference type="ARBA" id="ARBA00004496"/>
    </source>
</evidence>
<comment type="similarity">
    <text evidence="3 7">Belongs to the PTPA-type PPIase family.</text>
</comment>
<dbReference type="GO" id="GO:0007052">
    <property type="term" value="P:mitotic spindle organization"/>
    <property type="evidence" value="ECO:0007669"/>
    <property type="project" value="TreeGrafter"/>
</dbReference>
<evidence type="ECO:0000256" key="4">
    <source>
        <dbReference type="ARBA" id="ARBA00022490"/>
    </source>
</evidence>
<evidence type="ECO:0000256" key="5">
    <source>
        <dbReference type="ARBA" id="ARBA00023110"/>
    </source>
</evidence>
<sequence>MSTGTQDTNAQSMHALPKLEPIDARNESVQKLLTRPHKCILSDLDMLVWERSQAHDCILLFLMHLSEACTGCPTRDVVWDNYTTYSTSKSIVDRVLALLIHLDSWTDEIEPLSGPQRFGNLAFRSWGARLAERINELHQSCLPDYLHIYTIELCSYLMDAFGSFIRIDYGTGHELNFIAWLAYMYRLGAFQEEEFLEQRLALEVIPAYLRVSWHLQDRYSLEPAGSHGVWGLDDFHFVPYILGAAQLRDTCMTPSEMTDVSLYPHSRQREPRVGPRLTPQATLFYKPPRSLTPLPNILYGPA</sequence>
<gene>
    <name evidence="8" type="ORF">MGL_3289</name>
</gene>
<dbReference type="GO" id="GO:0000159">
    <property type="term" value="C:protein phosphatase type 2A complex"/>
    <property type="evidence" value="ECO:0007669"/>
    <property type="project" value="TreeGrafter"/>
</dbReference>
<dbReference type="VEuPathDB" id="FungiDB:MGL_3289"/>
<dbReference type="KEGG" id="mgl:MGL_3289"/>
<comment type="subcellular location">
    <subcellularLocation>
        <location evidence="2 7">Cytoplasm</location>
    </subcellularLocation>
</comment>
<reference evidence="8 9" key="1">
    <citation type="journal article" date="2007" name="Proc. Natl. Acad. Sci. U.S.A.">
        <title>Dandruff-associated Malassezia genomes reveal convergent and divergent virulence traits shared with plant and human fungal pathogens.</title>
        <authorList>
            <person name="Xu J."/>
            <person name="Saunders C.W."/>
            <person name="Hu P."/>
            <person name="Grant R.A."/>
            <person name="Boekhout T."/>
            <person name="Kuramae E.E."/>
            <person name="Kronstad J.W."/>
            <person name="Deangelis Y.M."/>
            <person name="Reeder N.L."/>
            <person name="Johnstone K.R."/>
            <person name="Leland M."/>
            <person name="Fieno A.M."/>
            <person name="Begley W.M."/>
            <person name="Sun Y."/>
            <person name="Lacey M.P."/>
            <person name="Chaudhary T."/>
            <person name="Keough T."/>
            <person name="Chu L."/>
            <person name="Sears R."/>
            <person name="Yuan B."/>
            <person name="Dawson T.L.Jr."/>
        </authorList>
    </citation>
    <scope>NUCLEOTIDE SEQUENCE [LARGE SCALE GENOMIC DNA]</scope>
    <source>
        <strain evidence="9">ATCC MYA-4612 / CBS 7966</strain>
    </source>
</reference>
<keyword evidence="4 7" id="KW-0963">Cytoplasm</keyword>
<dbReference type="GO" id="GO:0005634">
    <property type="term" value="C:nucleus"/>
    <property type="evidence" value="ECO:0007669"/>
    <property type="project" value="TreeGrafter"/>
</dbReference>
<dbReference type="GO" id="GO:0003755">
    <property type="term" value="F:peptidyl-prolyl cis-trans isomerase activity"/>
    <property type="evidence" value="ECO:0007669"/>
    <property type="project" value="UniProtKB-KW"/>
</dbReference>
<proteinExistence type="inferred from homology"/>
<keyword evidence="5 7" id="KW-0697">Rotamase</keyword>
<comment type="catalytic activity">
    <reaction evidence="1 7">
        <text>[protein]-peptidylproline (omega=180) = [protein]-peptidylproline (omega=0)</text>
        <dbReference type="Rhea" id="RHEA:16237"/>
        <dbReference type="Rhea" id="RHEA-COMP:10747"/>
        <dbReference type="Rhea" id="RHEA-COMP:10748"/>
        <dbReference type="ChEBI" id="CHEBI:83833"/>
        <dbReference type="ChEBI" id="CHEBI:83834"/>
        <dbReference type="EC" id="5.2.1.8"/>
    </reaction>
</comment>
<evidence type="ECO:0000256" key="7">
    <source>
        <dbReference type="RuleBase" id="RU361210"/>
    </source>
</evidence>
<keyword evidence="9" id="KW-1185">Reference proteome</keyword>
<evidence type="ECO:0000256" key="3">
    <source>
        <dbReference type="ARBA" id="ARBA00011019"/>
    </source>
</evidence>
<protein>
    <recommendedName>
        <fullName evidence="7">Serine/threonine-protein phosphatase 2A activator</fullName>
        <ecNumber evidence="7">5.2.1.8</ecNumber>
    </recommendedName>
    <alternativeName>
        <fullName evidence="7">Phosphotyrosyl phosphatase activator</fullName>
    </alternativeName>
</protein>
<accession>A8Q8K9</accession>
<name>A8Q8K9_MALGO</name>
<keyword evidence="6 7" id="KW-0413">Isomerase</keyword>
<organism evidence="8 9">
    <name type="scientific">Malassezia globosa (strain ATCC MYA-4612 / CBS 7966)</name>
    <name type="common">Dandruff-associated fungus</name>
    <dbReference type="NCBI Taxonomy" id="425265"/>
    <lineage>
        <taxon>Eukaryota</taxon>
        <taxon>Fungi</taxon>
        <taxon>Dikarya</taxon>
        <taxon>Basidiomycota</taxon>
        <taxon>Ustilaginomycotina</taxon>
        <taxon>Malasseziomycetes</taxon>
        <taxon>Malasseziales</taxon>
        <taxon>Malasseziaceae</taxon>
        <taxon>Malassezia</taxon>
    </lineage>
</organism>
<evidence type="ECO:0000313" key="9">
    <source>
        <dbReference type="Proteomes" id="UP000008837"/>
    </source>
</evidence>
<dbReference type="EC" id="5.2.1.8" evidence="7"/>
<dbReference type="InterPro" id="IPR004327">
    <property type="entry name" value="Phstyr_phstse_ac"/>
</dbReference>
<evidence type="ECO:0000256" key="1">
    <source>
        <dbReference type="ARBA" id="ARBA00000971"/>
    </source>
</evidence>
<dbReference type="SUPFAM" id="SSF140984">
    <property type="entry name" value="PTPA-like"/>
    <property type="match status" value="1"/>
</dbReference>
<comment type="function">
    <text evidence="7">PPIases accelerate the folding of proteins. It catalyzes the cis-trans isomerization of proline imidic peptide bonds in oligopeptides.</text>
</comment>